<protein>
    <recommendedName>
        <fullName evidence="1">GST N-terminal domain-containing protein</fullName>
    </recommendedName>
</protein>
<dbReference type="Proteomes" id="UP000233220">
    <property type="component" value="Unplaced"/>
</dbReference>
<dbReference type="STRING" id="39432.ENSSBOP00000008477"/>
<dbReference type="Gene3D" id="3.40.30.10">
    <property type="entry name" value="Glutaredoxin"/>
    <property type="match status" value="1"/>
</dbReference>
<keyword evidence="3" id="KW-1185">Reference proteome</keyword>
<name>A0A2K6SM76_SAIBB</name>
<dbReference type="InterPro" id="IPR036249">
    <property type="entry name" value="Thioredoxin-like_sf"/>
</dbReference>
<accession>A0A2K6SM76</accession>
<dbReference type="PROSITE" id="PS50404">
    <property type="entry name" value="GST_NTER"/>
    <property type="match status" value="1"/>
</dbReference>
<dbReference type="InterPro" id="IPR004045">
    <property type="entry name" value="Glutathione_S-Trfase_N"/>
</dbReference>
<evidence type="ECO:0000259" key="1">
    <source>
        <dbReference type="PROSITE" id="PS50404"/>
    </source>
</evidence>
<proteinExistence type="predicted"/>
<evidence type="ECO:0000313" key="3">
    <source>
        <dbReference type="Proteomes" id="UP000233220"/>
    </source>
</evidence>
<organism evidence="2 3">
    <name type="scientific">Saimiri boliviensis boliviensis</name>
    <name type="common">Bolivian squirrel monkey</name>
    <dbReference type="NCBI Taxonomy" id="39432"/>
    <lineage>
        <taxon>Eukaryota</taxon>
        <taxon>Metazoa</taxon>
        <taxon>Chordata</taxon>
        <taxon>Craniata</taxon>
        <taxon>Vertebrata</taxon>
        <taxon>Euteleostomi</taxon>
        <taxon>Mammalia</taxon>
        <taxon>Eutheria</taxon>
        <taxon>Euarchontoglires</taxon>
        <taxon>Primates</taxon>
        <taxon>Haplorrhini</taxon>
        <taxon>Platyrrhini</taxon>
        <taxon>Cebidae</taxon>
        <taxon>Saimiriinae</taxon>
        <taxon>Saimiri</taxon>
    </lineage>
</organism>
<dbReference type="Pfam" id="PF02798">
    <property type="entry name" value="GST_N"/>
    <property type="match status" value="1"/>
</dbReference>
<dbReference type="AlphaFoldDB" id="A0A2K6SM76"/>
<reference evidence="2" key="1">
    <citation type="submission" date="2025-08" db="UniProtKB">
        <authorList>
            <consortium name="Ensembl"/>
        </authorList>
    </citation>
    <scope>IDENTIFICATION</scope>
</reference>
<reference evidence="2" key="2">
    <citation type="submission" date="2025-09" db="UniProtKB">
        <authorList>
            <consortium name="Ensembl"/>
        </authorList>
    </citation>
    <scope>IDENTIFICATION</scope>
</reference>
<dbReference type="Ensembl" id="ENSSBOT00000025237.1">
    <property type="protein sequence ID" value="ENSSBOP00000008477.1"/>
    <property type="gene ID" value="ENSSBOG00000021146.1"/>
</dbReference>
<dbReference type="GeneTree" id="ENSGT00940000157663"/>
<dbReference type="SUPFAM" id="SSF52833">
    <property type="entry name" value="Thioredoxin-like"/>
    <property type="match status" value="1"/>
</dbReference>
<sequence>ESSKSSMVLGYWVIRGLVHAIRLLLEFTDTSYKEKRYTCGEAPDCDGSQWLDVKIKLDGVS</sequence>
<evidence type="ECO:0000313" key="2">
    <source>
        <dbReference type="Ensembl" id="ENSSBOP00000008477.1"/>
    </source>
</evidence>
<feature type="domain" description="GST N-terminal" evidence="1">
    <location>
        <begin position="5"/>
        <end position="61"/>
    </location>
</feature>